<comment type="caution">
    <text evidence="1">The sequence shown here is derived from an EMBL/GenBank/DDBJ whole genome shotgun (WGS) entry which is preliminary data.</text>
</comment>
<dbReference type="Proteomes" id="UP001202328">
    <property type="component" value="Unassembled WGS sequence"/>
</dbReference>
<dbReference type="EMBL" id="JAJJMB010003518">
    <property type="protein sequence ID" value="KAI3947304.1"/>
    <property type="molecule type" value="Genomic_DNA"/>
</dbReference>
<protein>
    <submittedName>
        <fullName evidence="1">Uncharacterized protein</fullName>
    </submittedName>
</protein>
<reference evidence="1" key="1">
    <citation type="submission" date="2022-04" db="EMBL/GenBank/DDBJ databases">
        <title>A functionally conserved STORR gene fusion in Papaver species that diverged 16.8 million years ago.</title>
        <authorList>
            <person name="Catania T."/>
        </authorList>
    </citation>
    <scope>NUCLEOTIDE SEQUENCE</scope>
    <source>
        <strain evidence="1">S-188037</strain>
    </source>
</reference>
<evidence type="ECO:0000313" key="2">
    <source>
        <dbReference type="Proteomes" id="UP001202328"/>
    </source>
</evidence>
<proteinExistence type="predicted"/>
<dbReference type="AlphaFoldDB" id="A0AAD4XTX2"/>
<name>A0AAD4XTX2_9MAGN</name>
<evidence type="ECO:0000313" key="1">
    <source>
        <dbReference type="EMBL" id="KAI3947304.1"/>
    </source>
</evidence>
<keyword evidence="2" id="KW-1185">Reference proteome</keyword>
<sequence length="136" mass="14889">MIWGNLLIKGGAGVTSGVEGAESRACKDARQKNNQEVLLLEIIGTWFMQCRRVSGGIVLAPEGIKGNQWEHLWDRESVDAVLGFIRADDRLKGLSRMESPVSPEEEALHGHTSNFPLGCILSMGLRASQGEERDSN</sequence>
<accession>A0AAD4XTX2</accession>
<gene>
    <name evidence="1" type="ORF">MKW98_030890</name>
</gene>
<organism evidence="1 2">
    <name type="scientific">Papaver atlanticum</name>
    <dbReference type="NCBI Taxonomy" id="357466"/>
    <lineage>
        <taxon>Eukaryota</taxon>
        <taxon>Viridiplantae</taxon>
        <taxon>Streptophyta</taxon>
        <taxon>Embryophyta</taxon>
        <taxon>Tracheophyta</taxon>
        <taxon>Spermatophyta</taxon>
        <taxon>Magnoliopsida</taxon>
        <taxon>Ranunculales</taxon>
        <taxon>Papaveraceae</taxon>
        <taxon>Papaveroideae</taxon>
        <taxon>Papaver</taxon>
    </lineage>
</organism>